<dbReference type="AlphaFoldDB" id="A0A1H5UQL1"/>
<evidence type="ECO:0000313" key="4">
    <source>
        <dbReference type="Proteomes" id="UP000236740"/>
    </source>
</evidence>
<dbReference type="PRINTS" id="PR01713">
    <property type="entry name" value="NUCEPIMERASE"/>
</dbReference>
<protein>
    <submittedName>
        <fullName evidence="2">SDR family NAD(P)-dependent oxidoreductase</fullName>
    </submittedName>
    <submittedName>
        <fullName evidence="3">UDP-glucose 4-epimerase</fullName>
    </submittedName>
</protein>
<evidence type="ECO:0000313" key="3">
    <source>
        <dbReference type="EMBL" id="SEF77306.1"/>
    </source>
</evidence>
<sequence length="311" mass="33897">MPTALVTGAAGFIGSNLAATLLDKGYSVRGVDNFATGREKNVERLRDSEGFTFHEADIRDQETIGELMTGVEYVFHQAAVPSVPRSVDDPVTTTDANCTGTATVLDAARRADVDTVVVASSSSVYGSSERLPKVETMEERPESPYALSKHFTEKLALQCSDLYDIDTVALRYFNIFGPWQDPEGDYAAVIPKFIDLMLEGERPVIYGDGEQSRDFTYIENAVEANILAAEGDVTGEAFNVGTGGRVTVNELVEALNESLGTDIEPEYDDPRPGDVRHSHADVSKATELLGYEPTVGFAEGLERTVEFFWSE</sequence>
<feature type="domain" description="NAD-dependent epimerase/dehydratase" evidence="1">
    <location>
        <begin position="4"/>
        <end position="241"/>
    </location>
</feature>
<reference evidence="3 4" key="1">
    <citation type="submission" date="2016-10" db="EMBL/GenBank/DDBJ databases">
        <authorList>
            <person name="de Groot N.N."/>
        </authorList>
    </citation>
    <scope>NUCLEOTIDE SEQUENCE [LARGE SCALE GENOMIC DNA]</scope>
    <source>
        <strain evidence="3 4">CGMCC 1.10331</strain>
    </source>
</reference>
<dbReference type="InterPro" id="IPR036291">
    <property type="entry name" value="NAD(P)-bd_dom_sf"/>
</dbReference>
<dbReference type="Proteomes" id="UP000236740">
    <property type="component" value="Unassembled WGS sequence"/>
</dbReference>
<evidence type="ECO:0000313" key="5">
    <source>
        <dbReference type="Proteomes" id="UP000296733"/>
    </source>
</evidence>
<dbReference type="KEGG" id="hlm:DV707_04335"/>
<accession>A0A1H5UQL1</accession>
<dbReference type="Proteomes" id="UP000296733">
    <property type="component" value="Chromosome"/>
</dbReference>
<evidence type="ECO:0000259" key="1">
    <source>
        <dbReference type="Pfam" id="PF01370"/>
    </source>
</evidence>
<reference evidence="2 5" key="2">
    <citation type="journal article" date="2019" name="Nat. Commun.">
        <title>A new type of DNA phosphorothioation-based antiviral system in archaea.</title>
        <authorList>
            <person name="Xiong L."/>
            <person name="Liu S."/>
            <person name="Chen S."/>
            <person name="Xiao Y."/>
            <person name="Zhu B."/>
            <person name="Gao Y."/>
            <person name="Zhang Y."/>
            <person name="Chen B."/>
            <person name="Luo J."/>
            <person name="Deng Z."/>
            <person name="Chen X."/>
            <person name="Wang L."/>
            <person name="Chen S."/>
        </authorList>
    </citation>
    <scope>NUCLEOTIDE SEQUENCE [LARGE SCALE GENOMIC DNA]</scope>
    <source>
        <strain evidence="2 5">CGMCC 1.10331</strain>
    </source>
</reference>
<dbReference type="InterPro" id="IPR001509">
    <property type="entry name" value="Epimerase_deHydtase"/>
</dbReference>
<dbReference type="PANTHER" id="PTHR43245:SF13">
    <property type="entry name" value="UDP-D-APIOSE_UDP-D-XYLOSE SYNTHASE 2"/>
    <property type="match status" value="1"/>
</dbReference>
<dbReference type="Gene3D" id="3.40.50.720">
    <property type="entry name" value="NAD(P)-binding Rossmann-like Domain"/>
    <property type="match status" value="1"/>
</dbReference>
<gene>
    <name evidence="2" type="ORF">DV707_04335</name>
    <name evidence="3" type="ORF">SAMN04488133_0685</name>
</gene>
<dbReference type="EMBL" id="FNVN01000001">
    <property type="protein sequence ID" value="SEF77306.1"/>
    <property type="molecule type" value="Genomic_DNA"/>
</dbReference>
<dbReference type="EMBL" id="CP031311">
    <property type="protein sequence ID" value="QCC46959.1"/>
    <property type="molecule type" value="Genomic_DNA"/>
</dbReference>
<organism evidence="3 4">
    <name type="scientific">Halobellus limi</name>
    <dbReference type="NCBI Taxonomy" id="699433"/>
    <lineage>
        <taxon>Archaea</taxon>
        <taxon>Methanobacteriati</taxon>
        <taxon>Methanobacteriota</taxon>
        <taxon>Stenosarchaea group</taxon>
        <taxon>Halobacteria</taxon>
        <taxon>Halobacteriales</taxon>
        <taxon>Haloferacaceae</taxon>
        <taxon>Halobellus</taxon>
    </lineage>
</organism>
<keyword evidence="4" id="KW-1185">Reference proteome</keyword>
<name>A0A1H5UQL1_9EURY</name>
<proteinExistence type="predicted"/>
<evidence type="ECO:0000313" key="2">
    <source>
        <dbReference type="EMBL" id="QCC46959.1"/>
    </source>
</evidence>
<dbReference type="RefSeq" id="WP_103990440.1">
    <property type="nucleotide sequence ID" value="NZ_CP031311.1"/>
</dbReference>
<dbReference type="GeneID" id="39857289"/>
<dbReference type="InterPro" id="IPR050177">
    <property type="entry name" value="Lipid_A_modif_metabolic_enz"/>
</dbReference>
<dbReference type="Gene3D" id="3.90.25.10">
    <property type="entry name" value="UDP-galactose 4-epimerase, domain 1"/>
    <property type="match status" value="1"/>
</dbReference>
<dbReference type="PANTHER" id="PTHR43245">
    <property type="entry name" value="BIFUNCTIONAL POLYMYXIN RESISTANCE PROTEIN ARNA"/>
    <property type="match status" value="1"/>
</dbReference>
<dbReference type="OrthoDB" id="4907at2157"/>
<dbReference type="SUPFAM" id="SSF51735">
    <property type="entry name" value="NAD(P)-binding Rossmann-fold domains"/>
    <property type="match status" value="1"/>
</dbReference>
<dbReference type="Pfam" id="PF01370">
    <property type="entry name" value="Epimerase"/>
    <property type="match status" value="1"/>
</dbReference>